<dbReference type="AlphaFoldDB" id="A0A327MHP4"/>
<comment type="caution">
    <text evidence="2">The sequence shown here is derived from an EMBL/GenBank/DDBJ whole genome shotgun (WGS) entry which is preliminary data.</text>
</comment>
<name>A0A327MHP4_9PROT</name>
<evidence type="ECO:0000256" key="1">
    <source>
        <dbReference type="SAM" id="Phobius"/>
    </source>
</evidence>
<evidence type="ECO:0000313" key="2">
    <source>
        <dbReference type="EMBL" id="RAI59708.1"/>
    </source>
</evidence>
<protein>
    <recommendedName>
        <fullName evidence="4">TIGR02186 family protein</fullName>
    </recommendedName>
</protein>
<dbReference type="OrthoDB" id="9815212at2"/>
<reference evidence="3" key="1">
    <citation type="submission" date="2018-06" db="EMBL/GenBank/DDBJ databases">
        <authorList>
            <person name="Khan S.A."/>
        </authorList>
    </citation>
    <scope>NUCLEOTIDE SEQUENCE [LARGE SCALE GENOMIC DNA]</scope>
    <source>
        <strain evidence="3">DB-1506</strain>
    </source>
</reference>
<dbReference type="EMBL" id="QLIX01000004">
    <property type="protein sequence ID" value="RAI59708.1"/>
    <property type="molecule type" value="Genomic_DNA"/>
</dbReference>
<keyword evidence="1" id="KW-1133">Transmembrane helix</keyword>
<keyword evidence="3" id="KW-1185">Reference proteome</keyword>
<keyword evidence="1" id="KW-0812">Transmembrane</keyword>
<feature type="transmembrane region" description="Helical" evidence="1">
    <location>
        <begin position="241"/>
        <end position="262"/>
    </location>
</feature>
<organism evidence="2 3">
    <name type="scientific">Roseicella frigidaeris</name>
    <dbReference type="NCBI Taxonomy" id="2230885"/>
    <lineage>
        <taxon>Bacteria</taxon>
        <taxon>Pseudomonadati</taxon>
        <taxon>Pseudomonadota</taxon>
        <taxon>Alphaproteobacteria</taxon>
        <taxon>Acetobacterales</taxon>
        <taxon>Roseomonadaceae</taxon>
        <taxon>Roseicella</taxon>
    </lineage>
</organism>
<dbReference type="InterPro" id="IPR019088">
    <property type="entry name" value="CHP02186-rel_TM"/>
</dbReference>
<evidence type="ECO:0000313" key="3">
    <source>
        <dbReference type="Proteomes" id="UP000249065"/>
    </source>
</evidence>
<dbReference type="Pfam" id="PF09608">
    <property type="entry name" value="Alph_Pro_TM"/>
    <property type="match status" value="1"/>
</dbReference>
<dbReference type="Proteomes" id="UP000249065">
    <property type="component" value="Unassembled WGS sequence"/>
</dbReference>
<evidence type="ECO:0008006" key="4">
    <source>
        <dbReference type="Google" id="ProtNLM"/>
    </source>
</evidence>
<keyword evidence="1" id="KW-0472">Membrane</keyword>
<gene>
    <name evidence="2" type="ORF">DOO78_08580</name>
</gene>
<accession>A0A327MHP4</accession>
<proteinExistence type="predicted"/>
<sequence length="265" mass="28182">MGVAAAAAEPVQRGPGAVIRRLLAVLLPLLLGVAARAQDQPLVAALSRTDIEVTTGFTGASLVVFGSTEQPIGPGGDEVIIVARGPTRPVVVRRKVAVAGLVWVNGPSARFAGVPGYYVLAGTRPAWQILPEEQRQRHALGLDALPLASTGARSPAFRRALLELERDSGLWIEDSAPIEIAGSRLFFVRLPLPAEVPTGDYRVEVLLVRSRQIIAREDLLFRVDRVGTADRIATVAQVQPLLYGLACIAVAALAGWLGSVLFRRG</sequence>